<keyword evidence="2" id="KW-1185">Reference proteome</keyword>
<dbReference type="EMBL" id="SRLO01000026">
    <property type="protein sequence ID" value="TNN84538.1"/>
    <property type="molecule type" value="Genomic_DNA"/>
</dbReference>
<name>A0A4Z2J4B6_9TELE</name>
<comment type="caution">
    <text evidence="1">The sequence shown here is derived from an EMBL/GenBank/DDBJ whole genome shotgun (WGS) entry which is preliminary data.</text>
</comment>
<evidence type="ECO:0000313" key="2">
    <source>
        <dbReference type="Proteomes" id="UP000314294"/>
    </source>
</evidence>
<evidence type="ECO:0000313" key="1">
    <source>
        <dbReference type="EMBL" id="TNN84538.1"/>
    </source>
</evidence>
<dbReference type="AlphaFoldDB" id="A0A4Z2J4B6"/>
<reference evidence="1 2" key="1">
    <citation type="submission" date="2019-03" db="EMBL/GenBank/DDBJ databases">
        <title>First draft genome of Liparis tanakae, snailfish: a comprehensive survey of snailfish specific genes.</title>
        <authorList>
            <person name="Kim W."/>
            <person name="Song I."/>
            <person name="Jeong J.-H."/>
            <person name="Kim D."/>
            <person name="Kim S."/>
            <person name="Ryu S."/>
            <person name="Song J.Y."/>
            <person name="Lee S.K."/>
        </authorList>
    </citation>
    <scope>NUCLEOTIDE SEQUENCE [LARGE SCALE GENOMIC DNA]</scope>
    <source>
        <tissue evidence="1">Muscle</tissue>
    </source>
</reference>
<sequence length="70" mass="7904">MPSYRAKAETCYWWKCGCEEKTGRKLTRTVTTSFSQEGNLAMILVMKEAMVSPESGLWNSASFSPSIKMM</sequence>
<dbReference type="Proteomes" id="UP000314294">
    <property type="component" value="Unassembled WGS sequence"/>
</dbReference>
<organism evidence="1 2">
    <name type="scientific">Liparis tanakae</name>
    <name type="common">Tanaka's snailfish</name>
    <dbReference type="NCBI Taxonomy" id="230148"/>
    <lineage>
        <taxon>Eukaryota</taxon>
        <taxon>Metazoa</taxon>
        <taxon>Chordata</taxon>
        <taxon>Craniata</taxon>
        <taxon>Vertebrata</taxon>
        <taxon>Euteleostomi</taxon>
        <taxon>Actinopterygii</taxon>
        <taxon>Neopterygii</taxon>
        <taxon>Teleostei</taxon>
        <taxon>Neoteleostei</taxon>
        <taxon>Acanthomorphata</taxon>
        <taxon>Eupercaria</taxon>
        <taxon>Perciformes</taxon>
        <taxon>Cottioidei</taxon>
        <taxon>Cottales</taxon>
        <taxon>Liparidae</taxon>
        <taxon>Liparis</taxon>
    </lineage>
</organism>
<accession>A0A4Z2J4B6</accession>
<proteinExistence type="predicted"/>
<gene>
    <name evidence="1" type="ORF">EYF80_005238</name>
</gene>
<protein>
    <submittedName>
        <fullName evidence="1">Uncharacterized protein</fullName>
    </submittedName>
</protein>